<comment type="caution">
    <text evidence="1">The sequence shown here is derived from an EMBL/GenBank/DDBJ whole genome shotgun (WGS) entry which is preliminary data.</text>
</comment>
<evidence type="ECO:0000313" key="1">
    <source>
        <dbReference type="EMBL" id="KAI4863014.1"/>
    </source>
</evidence>
<sequence length="224" mass="25724">MQDAFISPRERLHAAARDNDNNAMEPLLRESSSGGLRHVNHVWGTPLHVAVWCAHPLVVRLLLDAGADPLLEHDRGLTSDTALHLAAQRGNLEIMHMLWYRVDPELHANEPSSCLEQAAMYGQSLLVNWFLDAWDGWETATKERALRAAVGQWHFQVVDVLLRRVEYAEEVLYEMLDEACFFKFLLPGEIHSQYEEEDYRDQQRVIDRLVECGLDPDLLDSRVN</sequence>
<protein>
    <submittedName>
        <fullName evidence="1">Ankyrin repeat-containing domain protein</fullName>
    </submittedName>
</protein>
<reference evidence="1 2" key="1">
    <citation type="journal article" date="2022" name="New Phytol.">
        <title>Ecological generalism drives hyperdiversity of secondary metabolite gene clusters in xylarialean endophytes.</title>
        <authorList>
            <person name="Franco M.E.E."/>
            <person name="Wisecaver J.H."/>
            <person name="Arnold A.E."/>
            <person name="Ju Y.M."/>
            <person name="Slot J.C."/>
            <person name="Ahrendt S."/>
            <person name="Moore L.P."/>
            <person name="Eastman K.E."/>
            <person name="Scott K."/>
            <person name="Konkel Z."/>
            <person name="Mondo S.J."/>
            <person name="Kuo A."/>
            <person name="Hayes R.D."/>
            <person name="Haridas S."/>
            <person name="Andreopoulos B."/>
            <person name="Riley R."/>
            <person name="LaButti K."/>
            <person name="Pangilinan J."/>
            <person name="Lipzen A."/>
            <person name="Amirebrahimi M."/>
            <person name="Yan J."/>
            <person name="Adam C."/>
            <person name="Keymanesh K."/>
            <person name="Ng V."/>
            <person name="Louie K."/>
            <person name="Northen T."/>
            <person name="Drula E."/>
            <person name="Henrissat B."/>
            <person name="Hsieh H.M."/>
            <person name="Youens-Clark K."/>
            <person name="Lutzoni F."/>
            <person name="Miadlikowska J."/>
            <person name="Eastwood D.C."/>
            <person name="Hamelin R.C."/>
            <person name="Grigoriev I.V."/>
            <person name="U'Ren J.M."/>
        </authorList>
    </citation>
    <scope>NUCLEOTIDE SEQUENCE [LARGE SCALE GENOMIC DNA]</scope>
    <source>
        <strain evidence="1 2">CBS 119005</strain>
    </source>
</reference>
<dbReference type="EMBL" id="MU393513">
    <property type="protein sequence ID" value="KAI4863014.1"/>
    <property type="molecule type" value="Genomic_DNA"/>
</dbReference>
<evidence type="ECO:0000313" key="2">
    <source>
        <dbReference type="Proteomes" id="UP001497700"/>
    </source>
</evidence>
<accession>A0ACB9YUH7</accession>
<keyword evidence="2" id="KW-1185">Reference proteome</keyword>
<proteinExistence type="predicted"/>
<name>A0ACB9YUH7_9PEZI</name>
<dbReference type="Proteomes" id="UP001497700">
    <property type="component" value="Unassembled WGS sequence"/>
</dbReference>
<organism evidence="1 2">
    <name type="scientific">Hypoxylon rubiginosum</name>
    <dbReference type="NCBI Taxonomy" id="110542"/>
    <lineage>
        <taxon>Eukaryota</taxon>
        <taxon>Fungi</taxon>
        <taxon>Dikarya</taxon>
        <taxon>Ascomycota</taxon>
        <taxon>Pezizomycotina</taxon>
        <taxon>Sordariomycetes</taxon>
        <taxon>Xylariomycetidae</taxon>
        <taxon>Xylariales</taxon>
        <taxon>Hypoxylaceae</taxon>
        <taxon>Hypoxylon</taxon>
    </lineage>
</organism>
<gene>
    <name evidence="1" type="ORF">F4820DRAFT_390212</name>
</gene>